<dbReference type="Proteomes" id="UP000221222">
    <property type="component" value="Unassembled WGS sequence"/>
</dbReference>
<dbReference type="EMBL" id="NXFY01000003">
    <property type="protein sequence ID" value="PHO18827.1"/>
    <property type="molecule type" value="Genomic_DNA"/>
</dbReference>
<evidence type="ECO:0000256" key="2">
    <source>
        <dbReference type="ARBA" id="ARBA00022692"/>
    </source>
</evidence>
<evidence type="ECO:0000313" key="11">
    <source>
        <dbReference type="Proteomes" id="UP000262712"/>
    </source>
</evidence>
<evidence type="ECO:0000256" key="6">
    <source>
        <dbReference type="SAM" id="Phobius"/>
    </source>
</evidence>
<evidence type="ECO:0000256" key="5">
    <source>
        <dbReference type="SAM" id="Coils"/>
    </source>
</evidence>
<sequence length="329" mass="38305">MKKSQTISSKIKTIGLIFVILIASVIATTIYLNAKNEKDALIINIAGKQRMLTQKISKNVFYLYHNNKKSFTELDNASQEFIYNLNTLKNGNELIEINRSPTDEISNQIFKVEILWKNFYKNINKFEELLQSRDKNDKKTEDLLKNIVENVYETNNKLLNEVDKIVSLYTTYAENKTDLITYFQYLFALIIILLIIYSYFKLKNMEENAKKFLELTKKIKNAEIAEPIDMADFQAEDEIVEATTSINCFINKINAAMKYSDSASKKLEDLTNEFDEILEELKDSQDLSNQLFKSEDMVIESQENLLNFTHKLEDLKKELNSLSQNCKHN</sequence>
<feature type="transmembrane region" description="Helical" evidence="6">
    <location>
        <begin position="182"/>
        <end position="200"/>
    </location>
</feature>
<name>A0A2G1DK05_9BACT</name>
<keyword evidence="5" id="KW-0175">Coiled coil</keyword>
<evidence type="ECO:0000313" key="9">
    <source>
        <dbReference type="EMBL" id="PHO18827.1"/>
    </source>
</evidence>
<keyword evidence="4 6" id="KW-0472">Membrane</keyword>
<dbReference type="EMBL" id="CP032098">
    <property type="protein sequence ID" value="AXX91426.1"/>
    <property type="molecule type" value="Genomic_DNA"/>
</dbReference>
<evidence type="ECO:0000313" key="8">
    <source>
        <dbReference type="EMBL" id="AXX91426.1"/>
    </source>
</evidence>
<protein>
    <submittedName>
        <fullName evidence="8">PilJ domain-containing protein</fullName>
    </submittedName>
</protein>
<feature type="transmembrane region" description="Helical" evidence="6">
    <location>
        <begin position="12"/>
        <end position="32"/>
    </location>
</feature>
<gene>
    <name evidence="8" type="ORF">AMOL_0410</name>
    <name evidence="9" type="ORF">CPU12_02920</name>
</gene>
<evidence type="ECO:0000256" key="3">
    <source>
        <dbReference type="ARBA" id="ARBA00022989"/>
    </source>
</evidence>
<accession>A0A2G1DK05</accession>
<reference evidence="9 10" key="1">
    <citation type="submission" date="2017-09" db="EMBL/GenBank/DDBJ databases">
        <title>Arcobacter canalis sp. nov., a new species isolated from a water canal contaminated with urban sewage.</title>
        <authorList>
            <person name="Perez-Cataluna A."/>
            <person name="Salas-Masso N."/>
            <person name="Figueras M.J."/>
        </authorList>
    </citation>
    <scope>NUCLEOTIDE SEQUENCE [LARGE SCALE GENOMIC DNA]</scope>
    <source>
        <strain evidence="9 10">F98-3</strain>
    </source>
</reference>
<dbReference type="AlphaFoldDB" id="A0A2G1DK05"/>
<keyword evidence="2 6" id="KW-0812">Transmembrane</keyword>
<dbReference type="InterPro" id="IPR029095">
    <property type="entry name" value="NarX-like_N"/>
</dbReference>
<proteinExistence type="predicted"/>
<feature type="coiled-coil region" evidence="5">
    <location>
        <begin position="260"/>
        <end position="325"/>
    </location>
</feature>
<dbReference type="GO" id="GO:0016020">
    <property type="term" value="C:membrane"/>
    <property type="evidence" value="ECO:0007669"/>
    <property type="project" value="UniProtKB-SubCell"/>
</dbReference>
<reference evidence="8 11" key="2">
    <citation type="submission" date="2018-08" db="EMBL/GenBank/DDBJ databases">
        <title>Complete genome of the Arcobacter molluscorum type strain LMG 25693.</title>
        <authorList>
            <person name="Miller W.G."/>
            <person name="Yee E."/>
            <person name="Bono J.L."/>
        </authorList>
    </citation>
    <scope>NUCLEOTIDE SEQUENCE [LARGE SCALE GENOMIC DNA]</scope>
    <source>
        <strain evidence="8 11">CECT 7696</strain>
    </source>
</reference>
<dbReference type="KEGG" id="amol:AMOL_0410"/>
<keyword evidence="3 6" id="KW-1133">Transmembrane helix</keyword>
<keyword evidence="10" id="KW-1185">Reference proteome</keyword>
<evidence type="ECO:0000313" key="10">
    <source>
        <dbReference type="Proteomes" id="UP000221222"/>
    </source>
</evidence>
<organism evidence="9 10">
    <name type="scientific">Malaciobacter molluscorum LMG 25693</name>
    <dbReference type="NCBI Taxonomy" id="870501"/>
    <lineage>
        <taxon>Bacteria</taxon>
        <taxon>Pseudomonadati</taxon>
        <taxon>Campylobacterota</taxon>
        <taxon>Epsilonproteobacteria</taxon>
        <taxon>Campylobacterales</taxon>
        <taxon>Arcobacteraceae</taxon>
        <taxon>Malaciobacter</taxon>
    </lineage>
</organism>
<dbReference type="RefSeq" id="WP_099341586.1">
    <property type="nucleotide sequence ID" value="NZ_CP032098.1"/>
</dbReference>
<feature type="domain" description="NarX-like N-terminal" evidence="7">
    <location>
        <begin position="31"/>
        <end position="135"/>
    </location>
</feature>
<dbReference type="Proteomes" id="UP000262712">
    <property type="component" value="Chromosome"/>
</dbReference>
<evidence type="ECO:0000256" key="1">
    <source>
        <dbReference type="ARBA" id="ARBA00004141"/>
    </source>
</evidence>
<comment type="subcellular location">
    <subcellularLocation>
        <location evidence="1">Membrane</location>
        <topology evidence="1">Multi-pass membrane protein</topology>
    </subcellularLocation>
</comment>
<evidence type="ECO:0000259" key="7">
    <source>
        <dbReference type="Pfam" id="PF13675"/>
    </source>
</evidence>
<evidence type="ECO:0000256" key="4">
    <source>
        <dbReference type="ARBA" id="ARBA00023136"/>
    </source>
</evidence>
<dbReference type="Pfam" id="PF13675">
    <property type="entry name" value="PilJ"/>
    <property type="match status" value="1"/>
</dbReference>